<evidence type="ECO:0000313" key="9">
    <source>
        <dbReference type="Proteomes" id="UP001501166"/>
    </source>
</evidence>
<gene>
    <name evidence="8" type="ORF">GCM10008932_18200</name>
</gene>
<keyword evidence="2 6" id="KW-0812">Transmembrane</keyword>
<evidence type="ECO:0000256" key="6">
    <source>
        <dbReference type="SAM" id="Phobius"/>
    </source>
</evidence>
<reference evidence="8 9" key="1">
    <citation type="journal article" date="2019" name="Int. J. Syst. Evol. Microbiol.">
        <title>The Global Catalogue of Microorganisms (GCM) 10K type strain sequencing project: providing services to taxonomists for standard genome sequencing and annotation.</title>
        <authorList>
            <consortium name="The Broad Institute Genomics Platform"/>
            <consortium name="The Broad Institute Genome Sequencing Center for Infectious Disease"/>
            <person name="Wu L."/>
            <person name="Ma J."/>
        </authorList>
    </citation>
    <scope>NUCLEOTIDE SEQUENCE [LARGE SCALE GENOMIC DNA]</scope>
    <source>
        <strain evidence="8 9">JCM 12662</strain>
    </source>
</reference>
<keyword evidence="4 6" id="KW-0472">Membrane</keyword>
<dbReference type="PANTHER" id="PTHR41335">
    <property type="entry name" value="MEMBRANE PROTEIN-RELATED"/>
    <property type="match status" value="1"/>
</dbReference>
<evidence type="ECO:0000259" key="7">
    <source>
        <dbReference type="Pfam" id="PF06305"/>
    </source>
</evidence>
<keyword evidence="9" id="KW-1185">Reference proteome</keyword>
<feature type="transmembrane region" description="Helical" evidence="6">
    <location>
        <begin position="36"/>
        <end position="59"/>
    </location>
</feature>
<feature type="compositionally biased region" description="Polar residues" evidence="5">
    <location>
        <begin position="110"/>
        <end position="125"/>
    </location>
</feature>
<feature type="region of interest" description="Disordered" evidence="5">
    <location>
        <begin position="65"/>
        <end position="87"/>
    </location>
</feature>
<evidence type="ECO:0000256" key="4">
    <source>
        <dbReference type="ARBA" id="ARBA00023136"/>
    </source>
</evidence>
<evidence type="ECO:0000256" key="1">
    <source>
        <dbReference type="ARBA" id="ARBA00022475"/>
    </source>
</evidence>
<keyword evidence="1" id="KW-1003">Cell membrane</keyword>
<dbReference type="EMBL" id="BAAACW010000114">
    <property type="protein sequence ID" value="GAA0366420.1"/>
    <property type="molecule type" value="Genomic_DNA"/>
</dbReference>
<proteinExistence type="predicted"/>
<evidence type="ECO:0000256" key="5">
    <source>
        <dbReference type="SAM" id="MobiDB-lite"/>
    </source>
</evidence>
<name>A0ABN0XKH9_9LACT</name>
<organism evidence="8 9">
    <name type="scientific">Alkalibacterium iburiense</name>
    <dbReference type="NCBI Taxonomy" id="290589"/>
    <lineage>
        <taxon>Bacteria</taxon>
        <taxon>Bacillati</taxon>
        <taxon>Bacillota</taxon>
        <taxon>Bacilli</taxon>
        <taxon>Lactobacillales</taxon>
        <taxon>Carnobacteriaceae</taxon>
        <taxon>Alkalibacterium</taxon>
    </lineage>
</organism>
<evidence type="ECO:0000313" key="8">
    <source>
        <dbReference type="EMBL" id="GAA0366420.1"/>
    </source>
</evidence>
<dbReference type="PANTHER" id="PTHR41335:SF1">
    <property type="entry name" value="MEMBRANE PROTEIN"/>
    <property type="match status" value="1"/>
</dbReference>
<sequence length="162" mass="18391">MIILAIVLLLIVGVVAFLNMETVMLNLYLTSFDLPLWLVIVGTLLLGIVIAGLLASAVIERHKQALRDKDEEMDRAEAERRESVEKVRQDADAQIEIQKKEAEIQRLNAQLASNQNRNQSVNETSVEGPESRHTRVDVPEENHTIIDVHEENNHDRTKLNPR</sequence>
<evidence type="ECO:0000256" key="2">
    <source>
        <dbReference type="ARBA" id="ARBA00022692"/>
    </source>
</evidence>
<comment type="caution">
    <text evidence="8">The sequence shown here is derived from an EMBL/GenBank/DDBJ whole genome shotgun (WGS) entry which is preliminary data.</text>
</comment>
<dbReference type="Proteomes" id="UP001501166">
    <property type="component" value="Unassembled WGS sequence"/>
</dbReference>
<feature type="domain" description="Lipopolysaccharide assembly protein A" evidence="7">
    <location>
        <begin position="19"/>
        <end position="79"/>
    </location>
</feature>
<protein>
    <recommendedName>
        <fullName evidence="7">Lipopolysaccharide assembly protein A domain-containing protein</fullName>
    </recommendedName>
</protein>
<dbReference type="Pfam" id="PF06305">
    <property type="entry name" value="LapA_dom"/>
    <property type="match status" value="1"/>
</dbReference>
<evidence type="ECO:0000256" key="3">
    <source>
        <dbReference type="ARBA" id="ARBA00022989"/>
    </source>
</evidence>
<accession>A0ABN0XKH9</accession>
<dbReference type="InterPro" id="IPR010445">
    <property type="entry name" value="LapA_dom"/>
</dbReference>
<dbReference type="RefSeq" id="WP_343755905.1">
    <property type="nucleotide sequence ID" value="NZ_BAAACW010000114.1"/>
</dbReference>
<feature type="compositionally biased region" description="Basic and acidic residues" evidence="5">
    <location>
        <begin position="129"/>
        <end position="143"/>
    </location>
</feature>
<feature type="region of interest" description="Disordered" evidence="5">
    <location>
        <begin position="110"/>
        <end position="143"/>
    </location>
</feature>
<keyword evidence="3 6" id="KW-1133">Transmembrane helix</keyword>